<dbReference type="Pfam" id="PF03780">
    <property type="entry name" value="Asp23"/>
    <property type="match status" value="1"/>
</dbReference>
<sequence>MSATVAARNPTPRRAGDAAPEHGSTTIPERVVTKIAAHAAAEVPGVGEVGGGLGRLLGAGHGPTRVTVRLSGREAERTATIRLGIAVPYPRPAATTAQHVREHVADTVERLTGIRVGRVDIEIVELPRADAAGGRAEPR</sequence>
<evidence type="ECO:0008006" key="5">
    <source>
        <dbReference type="Google" id="ProtNLM"/>
    </source>
</evidence>
<dbReference type="EMBL" id="BAAAPC010000014">
    <property type="protein sequence ID" value="GAA2004078.1"/>
    <property type="molecule type" value="Genomic_DNA"/>
</dbReference>
<evidence type="ECO:0000313" key="4">
    <source>
        <dbReference type="Proteomes" id="UP001501585"/>
    </source>
</evidence>
<keyword evidence="4" id="KW-1185">Reference proteome</keyword>
<evidence type="ECO:0000256" key="2">
    <source>
        <dbReference type="SAM" id="MobiDB-lite"/>
    </source>
</evidence>
<gene>
    <name evidence="3" type="ORF">GCM10009799_34090</name>
</gene>
<reference evidence="4" key="1">
    <citation type="journal article" date="2019" name="Int. J. Syst. Evol. Microbiol.">
        <title>The Global Catalogue of Microorganisms (GCM) 10K type strain sequencing project: providing services to taxonomists for standard genome sequencing and annotation.</title>
        <authorList>
            <consortium name="The Broad Institute Genomics Platform"/>
            <consortium name="The Broad Institute Genome Sequencing Center for Infectious Disease"/>
            <person name="Wu L."/>
            <person name="Ma J."/>
        </authorList>
    </citation>
    <scope>NUCLEOTIDE SEQUENCE [LARGE SCALE GENOMIC DNA]</scope>
    <source>
        <strain evidence="4">JCM 15313</strain>
    </source>
</reference>
<dbReference type="InterPro" id="IPR005531">
    <property type="entry name" value="Asp23"/>
</dbReference>
<dbReference type="PANTHER" id="PTHR34297">
    <property type="entry name" value="HYPOTHETICAL CYTOSOLIC PROTEIN-RELATED"/>
    <property type="match status" value="1"/>
</dbReference>
<evidence type="ECO:0000256" key="1">
    <source>
        <dbReference type="ARBA" id="ARBA00005721"/>
    </source>
</evidence>
<proteinExistence type="inferred from homology"/>
<evidence type="ECO:0000313" key="3">
    <source>
        <dbReference type="EMBL" id="GAA2004078.1"/>
    </source>
</evidence>
<protein>
    <recommendedName>
        <fullName evidence="5">Asp23/Gls24 family envelope stress response protein</fullName>
    </recommendedName>
</protein>
<name>A0ABP5ESN5_9ACTN</name>
<organism evidence="3 4">
    <name type="scientific">Nocardiopsis rhodophaea</name>
    <dbReference type="NCBI Taxonomy" id="280238"/>
    <lineage>
        <taxon>Bacteria</taxon>
        <taxon>Bacillati</taxon>
        <taxon>Actinomycetota</taxon>
        <taxon>Actinomycetes</taxon>
        <taxon>Streptosporangiales</taxon>
        <taxon>Nocardiopsidaceae</taxon>
        <taxon>Nocardiopsis</taxon>
    </lineage>
</organism>
<accession>A0ABP5ESN5</accession>
<dbReference type="RefSeq" id="WP_344163701.1">
    <property type="nucleotide sequence ID" value="NZ_BAAAPC010000014.1"/>
</dbReference>
<dbReference type="Proteomes" id="UP001501585">
    <property type="component" value="Unassembled WGS sequence"/>
</dbReference>
<dbReference type="PANTHER" id="PTHR34297:SF3">
    <property type="entry name" value="ALKALINE SHOCK PROTEIN 23"/>
    <property type="match status" value="1"/>
</dbReference>
<comment type="similarity">
    <text evidence="1">Belongs to the asp23 family.</text>
</comment>
<comment type="caution">
    <text evidence="3">The sequence shown here is derived from an EMBL/GenBank/DDBJ whole genome shotgun (WGS) entry which is preliminary data.</text>
</comment>
<feature type="region of interest" description="Disordered" evidence="2">
    <location>
        <begin position="1"/>
        <end position="25"/>
    </location>
</feature>